<dbReference type="RefSeq" id="WP_396945182.1">
    <property type="nucleotide sequence ID" value="NZ_JBIRXV010000001.1"/>
</dbReference>
<name>A0ABW7WBR1_9NOCA</name>
<proteinExistence type="predicted"/>
<gene>
    <name evidence="1" type="ORF">ACH47G_07705</name>
</gene>
<accession>A0ABW7WBR1</accession>
<organism evidence="1 2">
    <name type="scientific">Nocardia beijingensis</name>
    <dbReference type="NCBI Taxonomy" id="95162"/>
    <lineage>
        <taxon>Bacteria</taxon>
        <taxon>Bacillati</taxon>
        <taxon>Actinomycetota</taxon>
        <taxon>Actinomycetes</taxon>
        <taxon>Mycobacteriales</taxon>
        <taxon>Nocardiaceae</taxon>
        <taxon>Nocardia</taxon>
    </lineage>
</organism>
<sequence>MNEQADIIRLIGAGLFTMDLDEGRLPIAVDADRNLHARLDPPEFSAAAMASYYVALWRHDAPVIAEGRFAALSTSPSRRAQLITLLDTQTLTELEKIERVLRGNDEFIGRGPWTDFGAHSVTVTASFSRISDIYIDPSWAATVSPSYIAHDIIDCASQIRRQRPTFHEDGPWAHRSDSALEYELTEYKNYLTRNV</sequence>
<dbReference type="Proteomes" id="UP001611450">
    <property type="component" value="Unassembled WGS sequence"/>
</dbReference>
<protein>
    <submittedName>
        <fullName evidence="1">Uncharacterized protein</fullName>
    </submittedName>
</protein>
<evidence type="ECO:0000313" key="2">
    <source>
        <dbReference type="Proteomes" id="UP001611450"/>
    </source>
</evidence>
<keyword evidence="2" id="KW-1185">Reference proteome</keyword>
<comment type="caution">
    <text evidence="1">The sequence shown here is derived from an EMBL/GenBank/DDBJ whole genome shotgun (WGS) entry which is preliminary data.</text>
</comment>
<evidence type="ECO:0000313" key="1">
    <source>
        <dbReference type="EMBL" id="MFI2320359.1"/>
    </source>
</evidence>
<reference evidence="1 2" key="1">
    <citation type="submission" date="2024-10" db="EMBL/GenBank/DDBJ databases">
        <title>The Natural Products Discovery Center: Release of the First 8490 Sequenced Strains for Exploring Actinobacteria Biosynthetic Diversity.</title>
        <authorList>
            <person name="Kalkreuter E."/>
            <person name="Kautsar S.A."/>
            <person name="Yang D."/>
            <person name="Bader C.D."/>
            <person name="Teijaro C.N."/>
            <person name="Fluegel L."/>
            <person name="Davis C.M."/>
            <person name="Simpson J.R."/>
            <person name="Lauterbach L."/>
            <person name="Steele A.D."/>
            <person name="Gui C."/>
            <person name="Meng S."/>
            <person name="Li G."/>
            <person name="Viehrig K."/>
            <person name="Ye F."/>
            <person name="Su P."/>
            <person name="Kiefer A.F."/>
            <person name="Nichols A."/>
            <person name="Cepeda A.J."/>
            <person name="Yan W."/>
            <person name="Fan B."/>
            <person name="Jiang Y."/>
            <person name="Adhikari A."/>
            <person name="Zheng C.-J."/>
            <person name="Schuster L."/>
            <person name="Cowan T.M."/>
            <person name="Smanski M.J."/>
            <person name="Chevrette M.G."/>
            <person name="De Carvalho L.P.S."/>
            <person name="Shen B."/>
        </authorList>
    </citation>
    <scope>NUCLEOTIDE SEQUENCE [LARGE SCALE GENOMIC DNA]</scope>
    <source>
        <strain evidence="1 2">NPDC019626</strain>
    </source>
</reference>
<dbReference type="EMBL" id="JBIRXV010000001">
    <property type="protein sequence ID" value="MFI2320359.1"/>
    <property type="molecule type" value="Genomic_DNA"/>
</dbReference>